<dbReference type="SUPFAM" id="SSF63825">
    <property type="entry name" value="YWTD domain"/>
    <property type="match status" value="1"/>
</dbReference>
<organism evidence="1 2">
    <name type="scientific">Bythopirellula goksoeyrii</name>
    <dbReference type="NCBI Taxonomy" id="1400387"/>
    <lineage>
        <taxon>Bacteria</taxon>
        <taxon>Pseudomonadati</taxon>
        <taxon>Planctomycetota</taxon>
        <taxon>Planctomycetia</taxon>
        <taxon>Pirellulales</taxon>
        <taxon>Lacipirellulaceae</taxon>
        <taxon>Bythopirellula</taxon>
    </lineage>
</organism>
<dbReference type="Proteomes" id="UP000323917">
    <property type="component" value="Chromosome"/>
</dbReference>
<dbReference type="EMBL" id="CP042913">
    <property type="protein sequence ID" value="QEG34024.1"/>
    <property type="molecule type" value="Genomic_DNA"/>
</dbReference>
<evidence type="ECO:0000313" key="1">
    <source>
        <dbReference type="EMBL" id="QEG34024.1"/>
    </source>
</evidence>
<dbReference type="RefSeq" id="WP_148072721.1">
    <property type="nucleotide sequence ID" value="NZ_CP042913.1"/>
</dbReference>
<dbReference type="KEGG" id="bgok:Pr1d_12960"/>
<accession>A0A5B9Q4R0</accession>
<evidence type="ECO:0008006" key="3">
    <source>
        <dbReference type="Google" id="ProtNLM"/>
    </source>
</evidence>
<dbReference type="InterPro" id="IPR018247">
    <property type="entry name" value="EF_Hand_1_Ca_BS"/>
</dbReference>
<gene>
    <name evidence="1" type="ORF">Pr1d_12960</name>
</gene>
<sequence length="556" mass="59064">MSLLEYTKYLFAGLLSAVCWFAFGSVAQALDNTSPLQLSLENGWQAFELVSQGDDISAISDVGFGSIASSGKYDGLGVFLSGSMLSIHVNHEAVVGAISRVDVQLDALQEALASKIAGGATPFPSTLVTGIGFSYSRIFDKNYHATDAPDPVAMGTAAVSTYGDSNFSRFCSGTAYLPHAFGQDRGFVDPIYITGEETFDEFGQMFALDQLTRTLWEIPDLGTSSWENSALVDTGNSTHIAMVLNADKSDEPLRLYVGEKGVDANLDGSIDLLERNGLRGGTVYYFLPDEGMGTTLPDGQINGAWSTTTTGALTEDKIEDVHTNPADGSQLVFADQNDGVYRMDLNLQFLAGIFNPSTSTTSIYQIDDAGSEAAGIGRPDNVTWSLDGNIYVQEDGDGDDMWQIDPNGSGLKKIAHAFSEPSGIIDVSAQVGYQPGSIFLTSVQGLSNGSSGAQLCVLISPTVSKLIDSADFDLDDDIDGSDLLQWQRNVGATAMGAFATTDANHDGVVDSLDLGVWQAQYDTFESLLAAQIPEPSTLGLLLCMAGVSLPFRKLGN</sequence>
<name>A0A5B9Q4R0_9BACT</name>
<reference evidence="1 2" key="1">
    <citation type="submission" date="2019-08" db="EMBL/GenBank/DDBJ databases">
        <title>Deep-cultivation of Planctomycetes and their phenomic and genomic characterization uncovers novel biology.</title>
        <authorList>
            <person name="Wiegand S."/>
            <person name="Jogler M."/>
            <person name="Boedeker C."/>
            <person name="Pinto D."/>
            <person name="Vollmers J."/>
            <person name="Rivas-Marin E."/>
            <person name="Kohn T."/>
            <person name="Peeters S.H."/>
            <person name="Heuer A."/>
            <person name="Rast P."/>
            <person name="Oberbeckmann S."/>
            <person name="Bunk B."/>
            <person name="Jeske O."/>
            <person name="Meyerdierks A."/>
            <person name="Storesund J.E."/>
            <person name="Kallscheuer N."/>
            <person name="Luecker S."/>
            <person name="Lage O.M."/>
            <person name="Pohl T."/>
            <person name="Merkel B.J."/>
            <person name="Hornburger P."/>
            <person name="Mueller R.-W."/>
            <person name="Bruemmer F."/>
            <person name="Labrenz M."/>
            <person name="Spormann A.M."/>
            <person name="Op den Camp H."/>
            <person name="Overmann J."/>
            <person name="Amann R."/>
            <person name="Jetten M.S.M."/>
            <person name="Mascher T."/>
            <person name="Medema M.H."/>
            <person name="Devos D.P."/>
            <person name="Kaster A.-K."/>
            <person name="Ovreas L."/>
            <person name="Rohde M."/>
            <person name="Galperin M.Y."/>
            <person name="Jogler C."/>
        </authorList>
    </citation>
    <scope>NUCLEOTIDE SEQUENCE [LARGE SCALE GENOMIC DNA]</scope>
    <source>
        <strain evidence="1 2">Pr1d</strain>
    </source>
</reference>
<keyword evidence="2" id="KW-1185">Reference proteome</keyword>
<evidence type="ECO:0000313" key="2">
    <source>
        <dbReference type="Proteomes" id="UP000323917"/>
    </source>
</evidence>
<dbReference type="PROSITE" id="PS00018">
    <property type="entry name" value="EF_HAND_1"/>
    <property type="match status" value="1"/>
</dbReference>
<dbReference type="AlphaFoldDB" id="A0A5B9Q4R0"/>
<dbReference type="OrthoDB" id="251884at2"/>
<protein>
    <recommendedName>
        <fullName evidence="3">PEP-CTERM protein-sorting domain-containing protein</fullName>
    </recommendedName>
</protein>
<proteinExistence type="predicted"/>